<dbReference type="OrthoDB" id="5314016at2"/>
<gene>
    <name evidence="1" type="ORF">SAMN02745149_01260</name>
</gene>
<dbReference type="Gene3D" id="3.40.91.50">
    <property type="match status" value="1"/>
</dbReference>
<keyword evidence="1" id="KW-0255">Endonuclease</keyword>
<name>A0A1T4KNW2_TREPO</name>
<evidence type="ECO:0000313" key="2">
    <source>
        <dbReference type="Proteomes" id="UP000190423"/>
    </source>
</evidence>
<evidence type="ECO:0000313" key="1">
    <source>
        <dbReference type="EMBL" id="SJZ44102.1"/>
    </source>
</evidence>
<dbReference type="InterPro" id="IPR018573">
    <property type="entry name" value="Restrct_endonuc_II_AlwI"/>
</dbReference>
<dbReference type="STRING" id="261392.SAMN02745149_01260"/>
<dbReference type="EMBL" id="FUWG01000008">
    <property type="protein sequence ID" value="SJZ44102.1"/>
    <property type="molecule type" value="Genomic_DNA"/>
</dbReference>
<accession>A0A1T4KNW2</accession>
<dbReference type="Proteomes" id="UP000190423">
    <property type="component" value="Unassembled WGS sequence"/>
</dbReference>
<organism evidence="1 2">
    <name type="scientific">Treponema porcinum</name>
    <dbReference type="NCBI Taxonomy" id="261392"/>
    <lineage>
        <taxon>Bacteria</taxon>
        <taxon>Pseudomonadati</taxon>
        <taxon>Spirochaetota</taxon>
        <taxon>Spirochaetia</taxon>
        <taxon>Spirochaetales</taxon>
        <taxon>Treponemataceae</taxon>
        <taxon>Treponema</taxon>
    </lineage>
</organism>
<dbReference type="GeneID" id="78316560"/>
<keyword evidence="1" id="KW-0378">Hydrolase</keyword>
<sequence>MDKIAYEGISWTIGSTSFRTKELNKKTEWQLELLENFWAKPENKNQSWKANEPLQQQYYKFLWESNFTVGNAPRPAKDAREKTSGLCDIGVADRETRKLTEVGKELLKISKIGNFKSDNILQIEADSFLYLKQLLKTSVNLGNSTVRPFVILARTLNELEYLNSDEFIYFLPLISDENSFLSVITKIKDFRACKCDIIQTVYEILLSHKSYQQAHELFLNANSISENLIITVMMNRKSPQYSKPFYEFYNALHTVLMENDFSEKSMKKLEKSITDCKTTRTSIRKLLYATTKNVVKGGKKTFKTDILNSVKDEKSFKELFFKICHVAKTLNNLEDYGDLNLRYFAMSDCLITKDKTVKFDTLPKIYFAMVKECLKELSFTACDLLYKSINLNEIAPGLVVNTEEFYKNVAKEIGTETYDRNEIQKILDKERYERFNKLLEEKFTDEKLLLILDNFKNRKTSNDEYDEEIKKLVSSNSDGPTSFEYILAVIWYKISDYQGDVLTYMNLSLDADLLPKTHAGGGEADIVWKYEETSDYPKHDLLIEATLADSTNQRRMEMEPVSRHLGEYLCENKTSNAYCIFLTNYLNMNVISDFRMRRNQPYYGNNGDKVSGMNIAPMETDLLKVIIQNNLKYKKLYDIINKKFKSSLEPKEWYEEFEKEIEESSLLAK</sequence>
<protein>
    <submittedName>
        <fullName evidence="1">AlwI restriction endonuclease</fullName>
    </submittedName>
</protein>
<dbReference type="RefSeq" id="WP_078933170.1">
    <property type="nucleotide sequence ID" value="NZ_FUWG01000008.1"/>
</dbReference>
<keyword evidence="1" id="KW-0540">Nuclease</keyword>
<proteinExistence type="predicted"/>
<keyword evidence="2" id="KW-1185">Reference proteome</keyword>
<dbReference type="Pfam" id="PF09491">
    <property type="entry name" value="RE_AlwI"/>
    <property type="match status" value="1"/>
</dbReference>
<dbReference type="GO" id="GO:0004519">
    <property type="term" value="F:endonuclease activity"/>
    <property type="evidence" value="ECO:0007669"/>
    <property type="project" value="UniProtKB-KW"/>
</dbReference>
<dbReference type="AlphaFoldDB" id="A0A1T4KNW2"/>
<reference evidence="1 2" key="1">
    <citation type="submission" date="2017-02" db="EMBL/GenBank/DDBJ databases">
        <authorList>
            <person name="Peterson S.W."/>
        </authorList>
    </citation>
    <scope>NUCLEOTIDE SEQUENCE [LARGE SCALE GENOMIC DNA]</scope>
    <source>
        <strain evidence="1 2">ATCC BAA-908</strain>
    </source>
</reference>